<evidence type="ECO:0000256" key="1">
    <source>
        <dbReference type="SAM" id="Phobius"/>
    </source>
</evidence>
<dbReference type="PANTHER" id="PTHR34220:SF7">
    <property type="entry name" value="SENSOR HISTIDINE KINASE YPDA"/>
    <property type="match status" value="1"/>
</dbReference>
<feature type="domain" description="Signal transduction histidine kinase internal region" evidence="2">
    <location>
        <begin position="164"/>
        <end position="243"/>
    </location>
</feature>
<comment type="caution">
    <text evidence="3">The sequence shown here is derived from an EMBL/GenBank/DDBJ whole genome shotgun (WGS) entry which is preliminary data.</text>
</comment>
<feature type="transmembrane region" description="Helical" evidence="1">
    <location>
        <begin position="117"/>
        <end position="137"/>
    </location>
</feature>
<evidence type="ECO:0000259" key="2">
    <source>
        <dbReference type="Pfam" id="PF06580"/>
    </source>
</evidence>
<feature type="transmembrane region" description="Helical" evidence="1">
    <location>
        <begin position="51"/>
        <end position="72"/>
    </location>
</feature>
<keyword evidence="1" id="KW-1133">Transmembrane helix</keyword>
<dbReference type="PANTHER" id="PTHR34220">
    <property type="entry name" value="SENSOR HISTIDINE KINASE YPDA"/>
    <property type="match status" value="1"/>
</dbReference>
<accession>A0A3D8YHB3</accession>
<dbReference type="GO" id="GO:0000155">
    <property type="term" value="F:phosphorelay sensor kinase activity"/>
    <property type="evidence" value="ECO:0007669"/>
    <property type="project" value="InterPro"/>
</dbReference>
<dbReference type="RefSeq" id="WP_115828821.1">
    <property type="nucleotide sequence ID" value="NZ_QNUL01000001.1"/>
</dbReference>
<keyword evidence="4" id="KW-1185">Reference proteome</keyword>
<reference evidence="3 4" key="1">
    <citation type="submission" date="2018-07" db="EMBL/GenBank/DDBJ databases">
        <title>Dyadobacter roseus sp. nov., isolated from rose rhizosphere soil.</title>
        <authorList>
            <person name="Chen L."/>
        </authorList>
    </citation>
    <scope>NUCLEOTIDE SEQUENCE [LARGE SCALE GENOMIC DNA]</scope>
    <source>
        <strain evidence="3 4">RS19</strain>
    </source>
</reference>
<evidence type="ECO:0000313" key="3">
    <source>
        <dbReference type="EMBL" id="REA64213.1"/>
    </source>
</evidence>
<evidence type="ECO:0000313" key="4">
    <source>
        <dbReference type="Proteomes" id="UP000256373"/>
    </source>
</evidence>
<feature type="transmembrane region" description="Helical" evidence="1">
    <location>
        <begin position="84"/>
        <end position="105"/>
    </location>
</feature>
<dbReference type="Pfam" id="PF06580">
    <property type="entry name" value="His_kinase"/>
    <property type="match status" value="1"/>
</dbReference>
<gene>
    <name evidence="3" type="ORF">DSL64_01270</name>
</gene>
<name>A0A3D8YHB3_9BACT</name>
<dbReference type="AlphaFoldDB" id="A0A3D8YHB3"/>
<dbReference type="Proteomes" id="UP000256373">
    <property type="component" value="Unassembled WGS sequence"/>
</dbReference>
<sequence length="348" mass="40391">MSANVDYSKGMSLGWRLCFILSLLATIPRLIFVWEALSFDGQYGISILDILIQFVISFEFAWIFLYICLNYTYKIPSWFNDQKIYVQMALMIILFFSLNEILFQLKLALDKDNSDILIFRIVYYLYHFLLLLAILGYRNFLLASQAYYRVALENELLKVEQIKAQLEALRNQLNPHFLFNALNILNISIFTNPDLAQRIVLDLSDILRYNLKVQNQSLVLLSDELAAAKSYLDLYKARFGEKLLFFFEDVCTTKEWFIIPLSLQILIENAIKHNVITSNQVLFIEIKLNESEKSLIVQNSVNKKLDVPGTGIGLKNLDKRYKIQTGINPSHLEKDEQFTVKVPLIEAP</sequence>
<dbReference type="EMBL" id="QNUL01000001">
    <property type="protein sequence ID" value="REA64213.1"/>
    <property type="molecule type" value="Genomic_DNA"/>
</dbReference>
<protein>
    <recommendedName>
        <fullName evidence="2">Signal transduction histidine kinase internal region domain-containing protein</fullName>
    </recommendedName>
</protein>
<dbReference type="GO" id="GO:0016020">
    <property type="term" value="C:membrane"/>
    <property type="evidence" value="ECO:0007669"/>
    <property type="project" value="InterPro"/>
</dbReference>
<dbReference type="OrthoDB" id="9809908at2"/>
<proteinExistence type="predicted"/>
<keyword evidence="1" id="KW-0472">Membrane</keyword>
<keyword evidence="1" id="KW-0812">Transmembrane</keyword>
<organism evidence="3 4">
    <name type="scientific">Dyadobacter luteus</name>
    <dbReference type="NCBI Taxonomy" id="2259619"/>
    <lineage>
        <taxon>Bacteria</taxon>
        <taxon>Pseudomonadati</taxon>
        <taxon>Bacteroidota</taxon>
        <taxon>Cytophagia</taxon>
        <taxon>Cytophagales</taxon>
        <taxon>Spirosomataceae</taxon>
        <taxon>Dyadobacter</taxon>
    </lineage>
</organism>
<feature type="transmembrane region" description="Helical" evidence="1">
    <location>
        <begin position="12"/>
        <end position="31"/>
    </location>
</feature>
<dbReference type="InterPro" id="IPR010559">
    <property type="entry name" value="Sig_transdc_His_kin_internal"/>
</dbReference>
<dbReference type="InterPro" id="IPR050640">
    <property type="entry name" value="Bact_2-comp_sensor_kinase"/>
</dbReference>